<evidence type="ECO:0000256" key="5">
    <source>
        <dbReference type="ARBA" id="ARBA00023125"/>
    </source>
</evidence>
<keyword evidence="5 6" id="KW-0238">DNA-binding</keyword>
<feature type="coiled-coil region" evidence="6">
    <location>
        <begin position="679"/>
        <end position="734"/>
    </location>
</feature>
<comment type="subcellular location">
    <subcellularLocation>
        <location evidence="6">Cytoplasm</location>
    </subcellularLocation>
</comment>
<feature type="domain" description="SMC hinge" evidence="7">
    <location>
        <begin position="525"/>
        <end position="639"/>
    </location>
</feature>
<comment type="similarity">
    <text evidence="6">Belongs to the SMC family.</text>
</comment>
<dbReference type="Gene3D" id="3.40.50.300">
    <property type="entry name" value="P-loop containing nucleotide triphosphate hydrolases"/>
    <property type="match status" value="2"/>
</dbReference>
<dbReference type="Pfam" id="PF02463">
    <property type="entry name" value="SMC_N"/>
    <property type="match status" value="1"/>
</dbReference>
<comment type="caution">
    <text evidence="8">The sequence shown here is derived from an EMBL/GenBank/DDBJ whole genome shotgun (WGS) entry which is preliminary data.</text>
</comment>
<dbReference type="HAMAP" id="MF_01894">
    <property type="entry name" value="Smc_prok"/>
    <property type="match status" value="1"/>
</dbReference>
<feature type="coiled-coil region" evidence="6">
    <location>
        <begin position="825"/>
        <end position="859"/>
    </location>
</feature>
<dbReference type="Proteomes" id="UP001549162">
    <property type="component" value="Unassembled WGS sequence"/>
</dbReference>
<keyword evidence="2 6" id="KW-0547">Nucleotide-binding</keyword>
<evidence type="ECO:0000259" key="7">
    <source>
        <dbReference type="SMART" id="SM00968"/>
    </source>
</evidence>
<feature type="coiled-coil region" evidence="6">
    <location>
        <begin position="409"/>
        <end position="499"/>
    </location>
</feature>
<evidence type="ECO:0000256" key="2">
    <source>
        <dbReference type="ARBA" id="ARBA00022741"/>
    </source>
</evidence>
<keyword evidence="9" id="KW-1185">Reference proteome</keyword>
<dbReference type="PANTHER" id="PTHR43977">
    <property type="entry name" value="STRUCTURAL MAINTENANCE OF CHROMOSOMES PROTEIN 3"/>
    <property type="match status" value="1"/>
</dbReference>
<dbReference type="SUPFAM" id="SSF52540">
    <property type="entry name" value="P-loop containing nucleoside triphosphate hydrolases"/>
    <property type="match status" value="1"/>
</dbReference>
<dbReference type="InterPro" id="IPR003395">
    <property type="entry name" value="RecF/RecN/SMC_N"/>
</dbReference>
<feature type="coiled-coil region" evidence="6">
    <location>
        <begin position="297"/>
        <end position="380"/>
    </location>
</feature>
<sequence>MYLKSVTMQGFKSFANKTKIELDESITAIVGPNGSGKSNITDAITWVLGETSVKNLRGSKMEDVIFSGTDNKKPLGMAEVTIVFDNSDRTLDTPYNEVSVTRRMYRSLESEFLINNKKCRLKDIKELFMDTGIGKDGYSLIGQGKIESVLSSRPEDRRAIFEEAAGISKFKYKKVQSKNKLLKTEENLIRIEDLLTEISNQEESLNKQAEKAKKYLEDFNRLKDIDINFVSQKISILNEDIDKLSTSIDNLEVEYNNLEIRKSSLVDKKNNIELLSVENKETLSNKKTKLEEKSSIFEELKVKSSVLDEQLKSLKRDIERLNTEKLEQTKNIESNENTLLDLRNKAEEFDKESANLQSRLNNLDETISLKAEEIATIEKNESKKNSSRNTLKNDIENIKFRNTTLQAMIEDKKNRKSSIDNNIVKFENNKIEFKELINELSEEKSKLIDNKTKIKTEVTELESAILNFKKFCQNENSKLNELDNSINEKNAKLKILKNMESNFEGYNRSVKTFMNFCKNRNLFNDSLYGPVGDKFKVLEEYEKAITVALGSMAQNIIVRDTTQTQKMLKILNDNKMGRITFLPLDRVKSRKTSKIINDKGAIGVASDLIEFDDKFRDVFENLLGYVLIADNYKNGAYISRKYNIKVVTLLGEVFNTSGAITGGSLNTFNTSFIQRKNEIEEYIKELKNLSLIKKGVEETLKSKMTEFKLKEENLINLKDKYNSILSRIEIVENNLLKNNQSNEINEDYLSRYLNEKSQIENSIHEDIKTLKDNELLLEEKILKLKDIDSSTDKDDNFINIKNEFEKIKSQRLDIILLQKENKERISYNNLELERFQNSIEDLKNEIQNLDEQLMVNDKLLDKKISIYEESLTSSDALANEISTIKKDISEIEDIIFQNDEELNTHKEEIVTINENILNNKNERENQKYKIEVKEEIINTQKNRIFEEYNISEEDLLNLSEIEEVPEKVVKTLRRRVKNYGEVNIGSIDEHKLVKERLNFYSKQRDDLIEAKNEIENILNKLDSEMKKSFKDAIKEISDHFQNIFKILFNGGNAEINIEGDLLESGIEIKASPPGKKLQSLSLLSGGERALTAVALLFALLKVRPASFCILDEIDAALDDANIKRYAEYLMTLENIQFIIITHRKLTMEIAKSMYGVTMQEKGISTMYSVKLND</sequence>
<dbReference type="Pfam" id="PF06470">
    <property type="entry name" value="SMC_hinge"/>
    <property type="match status" value="1"/>
</dbReference>
<evidence type="ECO:0000256" key="4">
    <source>
        <dbReference type="ARBA" id="ARBA00023054"/>
    </source>
</evidence>
<dbReference type="EMBL" id="JBEPMA010000001">
    <property type="protein sequence ID" value="MET3616402.1"/>
    <property type="molecule type" value="Genomic_DNA"/>
</dbReference>
<dbReference type="RefSeq" id="WP_354366390.1">
    <property type="nucleotide sequence ID" value="NZ_JBEPMA010000001.1"/>
</dbReference>
<dbReference type="InterPro" id="IPR010935">
    <property type="entry name" value="SMC_hinge"/>
</dbReference>
<dbReference type="InterPro" id="IPR011890">
    <property type="entry name" value="SMC_prok"/>
</dbReference>
<dbReference type="InterPro" id="IPR036277">
    <property type="entry name" value="SMC_hinge_sf"/>
</dbReference>
<accession>A0ABV2J6K8</accession>
<dbReference type="Gene3D" id="1.20.1060.20">
    <property type="match status" value="1"/>
</dbReference>
<reference evidence="8 9" key="1">
    <citation type="submission" date="2024-06" db="EMBL/GenBank/DDBJ databases">
        <title>Genomic Encyclopedia of Type Strains, Phase IV (KMG-IV): sequencing the most valuable type-strain genomes for metagenomic binning, comparative biology and taxonomic classification.</title>
        <authorList>
            <person name="Goeker M."/>
        </authorList>
    </citation>
    <scope>NUCLEOTIDE SEQUENCE [LARGE SCALE GENOMIC DNA]</scope>
    <source>
        <strain evidence="8 9">DSM 21460</strain>
    </source>
</reference>
<comment type="subunit">
    <text evidence="6">Homodimer.</text>
</comment>
<feature type="coiled-coil region" evidence="6">
    <location>
        <begin position="181"/>
        <end position="268"/>
    </location>
</feature>
<feature type="coiled-coil region" evidence="6">
    <location>
        <begin position="1000"/>
        <end position="1027"/>
    </location>
</feature>
<dbReference type="SUPFAM" id="SSF75553">
    <property type="entry name" value="Smc hinge domain"/>
    <property type="match status" value="1"/>
</dbReference>
<evidence type="ECO:0000256" key="3">
    <source>
        <dbReference type="ARBA" id="ARBA00022840"/>
    </source>
</evidence>
<keyword evidence="3 6" id="KW-0067">ATP-binding</keyword>
<evidence type="ECO:0000256" key="6">
    <source>
        <dbReference type="HAMAP-Rule" id="MF_01894"/>
    </source>
</evidence>
<evidence type="ECO:0000256" key="1">
    <source>
        <dbReference type="ARBA" id="ARBA00022490"/>
    </source>
</evidence>
<dbReference type="NCBIfam" id="TIGR02168">
    <property type="entry name" value="SMC_prok_B"/>
    <property type="match status" value="1"/>
</dbReference>
<dbReference type="Gene3D" id="3.30.70.1620">
    <property type="match status" value="1"/>
</dbReference>
<comment type="domain">
    <text evidence="6">Contains large globular domains required for ATP hydrolysis at each terminus and a third globular domain forming a flexible hinge near the middle of the molecule. These domains are separated by coiled-coil structures.</text>
</comment>
<keyword evidence="1 6" id="KW-0963">Cytoplasm</keyword>
<dbReference type="InterPro" id="IPR024704">
    <property type="entry name" value="SMC"/>
</dbReference>
<keyword evidence="4 6" id="KW-0175">Coiled coil</keyword>
<dbReference type="InterPro" id="IPR027417">
    <property type="entry name" value="P-loop_NTPase"/>
</dbReference>
<evidence type="ECO:0000313" key="9">
    <source>
        <dbReference type="Proteomes" id="UP001549162"/>
    </source>
</evidence>
<protein>
    <recommendedName>
        <fullName evidence="6">Chromosome partition protein Smc</fullName>
    </recommendedName>
</protein>
<comment type="function">
    <text evidence="6">Required for chromosome condensation and partitioning.</text>
</comment>
<organism evidence="8 9">
    <name type="scientific">Peptoniphilus olsenii</name>
    <dbReference type="NCBI Taxonomy" id="411570"/>
    <lineage>
        <taxon>Bacteria</taxon>
        <taxon>Bacillati</taxon>
        <taxon>Bacillota</taxon>
        <taxon>Tissierellia</taxon>
        <taxon>Tissierellales</taxon>
        <taxon>Peptoniphilaceae</taxon>
        <taxon>Peptoniphilus</taxon>
    </lineage>
</organism>
<dbReference type="SMART" id="SM00968">
    <property type="entry name" value="SMC_hinge"/>
    <property type="match status" value="1"/>
</dbReference>
<feature type="binding site" evidence="6">
    <location>
        <begin position="32"/>
        <end position="39"/>
    </location>
    <ligand>
        <name>ATP</name>
        <dbReference type="ChEBI" id="CHEBI:30616"/>
    </ligand>
</feature>
<dbReference type="PIRSF" id="PIRSF005719">
    <property type="entry name" value="SMC"/>
    <property type="match status" value="1"/>
</dbReference>
<evidence type="ECO:0000313" key="8">
    <source>
        <dbReference type="EMBL" id="MET3616402.1"/>
    </source>
</evidence>
<name>A0ABV2J6K8_9FIRM</name>
<proteinExistence type="inferred from homology"/>
<gene>
    <name evidence="6" type="primary">smc</name>
    <name evidence="8" type="ORF">ABID14_000022</name>
</gene>